<reference evidence="2 3" key="1">
    <citation type="submission" date="2020-01" db="EMBL/GenBank/DDBJ databases">
        <title>Sulfitobacter sediminilitoris sp. nov., isolated from a tidal flat.</title>
        <authorList>
            <person name="Park S."/>
            <person name="Yoon J.-H."/>
        </authorList>
    </citation>
    <scope>NUCLEOTIDE SEQUENCE [LARGE SCALE GENOMIC DNA]</scope>
    <source>
        <strain evidence="2 3">JBTF-M27</strain>
    </source>
</reference>
<dbReference type="InterPro" id="IPR010642">
    <property type="entry name" value="Invasion_prot_B"/>
</dbReference>
<gene>
    <name evidence="2" type="ORF">GV827_13370</name>
</gene>
<organism evidence="2 3">
    <name type="scientific">Sulfitobacter sediminilitoris</name>
    <dbReference type="NCBI Taxonomy" id="2698830"/>
    <lineage>
        <taxon>Bacteria</taxon>
        <taxon>Pseudomonadati</taxon>
        <taxon>Pseudomonadota</taxon>
        <taxon>Alphaproteobacteria</taxon>
        <taxon>Rhodobacterales</taxon>
        <taxon>Roseobacteraceae</taxon>
        <taxon>Sulfitobacter</taxon>
    </lineage>
</organism>
<dbReference type="Proteomes" id="UP000468591">
    <property type="component" value="Unassembled WGS sequence"/>
</dbReference>
<keyword evidence="3" id="KW-1185">Reference proteome</keyword>
<dbReference type="Gene3D" id="2.60.40.1880">
    <property type="entry name" value="Invasion associated locus B (IalB) protein"/>
    <property type="match status" value="1"/>
</dbReference>
<accession>A0A6P0CAX6</accession>
<comment type="caution">
    <text evidence="2">The sequence shown here is derived from an EMBL/GenBank/DDBJ whole genome shotgun (WGS) entry which is preliminary data.</text>
</comment>
<keyword evidence="1" id="KW-0732">Signal</keyword>
<feature type="chain" id="PRO_5026788810" evidence="1">
    <location>
        <begin position="25"/>
        <end position="208"/>
    </location>
</feature>
<dbReference type="Pfam" id="PF06776">
    <property type="entry name" value="IalB"/>
    <property type="match status" value="1"/>
</dbReference>
<evidence type="ECO:0000313" key="2">
    <source>
        <dbReference type="EMBL" id="NEK23391.1"/>
    </source>
</evidence>
<dbReference type="InterPro" id="IPR038696">
    <property type="entry name" value="IalB_sf"/>
</dbReference>
<evidence type="ECO:0000256" key="1">
    <source>
        <dbReference type="SAM" id="SignalP"/>
    </source>
</evidence>
<dbReference type="EMBL" id="JAABNT010000008">
    <property type="protein sequence ID" value="NEK23391.1"/>
    <property type="molecule type" value="Genomic_DNA"/>
</dbReference>
<evidence type="ECO:0000313" key="3">
    <source>
        <dbReference type="Proteomes" id="UP000468591"/>
    </source>
</evidence>
<feature type="signal peptide" evidence="1">
    <location>
        <begin position="1"/>
        <end position="24"/>
    </location>
</feature>
<proteinExistence type="predicted"/>
<protein>
    <submittedName>
        <fullName evidence="2">Invasion associated locus B family protein</fullName>
    </submittedName>
</protein>
<name>A0A6P0CAX6_9RHOB</name>
<sequence>MSKFFTAWPLCAALALMAPQVVTAQTATATEEATPQAGAATQIENQLSLGEDADADPELGKPYTKEVIGAWEMRCIKTDTETDPCQMYQLLDDGQGAPVAEISLFRLPDGGKAKAGATIVVPLETSLPQQLTVAVDGGKARRYPYAFCNPVGCYARLGLTAEDVAAFKRGKEAVITIVPALAPDQQVKLSLSLSGFTASYDKVSVVEQ</sequence>
<dbReference type="AlphaFoldDB" id="A0A6P0CAX6"/>
<dbReference type="RefSeq" id="WP_164354320.1">
    <property type="nucleotide sequence ID" value="NZ_JAABNT010000008.1"/>
</dbReference>